<dbReference type="AlphaFoldDB" id="A0A0J9X889"/>
<feature type="repeat" description="WD" evidence="6">
    <location>
        <begin position="667"/>
        <end position="698"/>
    </location>
</feature>
<evidence type="ECO:0000256" key="1">
    <source>
        <dbReference type="ARBA" id="ARBA00004604"/>
    </source>
</evidence>
<dbReference type="CDD" id="cd00200">
    <property type="entry name" value="WD40"/>
    <property type="match status" value="2"/>
</dbReference>
<dbReference type="PROSITE" id="PS50082">
    <property type="entry name" value="WD_REPEATS_2"/>
    <property type="match status" value="7"/>
</dbReference>
<keyword evidence="4" id="KW-0539">Nucleus</keyword>
<name>A0A0J9X889_GEOCN</name>
<dbReference type="SMART" id="SM00320">
    <property type="entry name" value="WD40"/>
    <property type="match status" value="12"/>
</dbReference>
<feature type="repeat" description="WD" evidence="6">
    <location>
        <begin position="402"/>
        <end position="442"/>
    </location>
</feature>
<dbReference type="Proteomes" id="UP000242525">
    <property type="component" value="Unassembled WGS sequence"/>
</dbReference>
<dbReference type="InterPro" id="IPR051570">
    <property type="entry name" value="TBC1_cilium_biogenesis"/>
</dbReference>
<evidence type="ECO:0000313" key="10">
    <source>
        <dbReference type="Proteomes" id="UP000242525"/>
    </source>
</evidence>
<dbReference type="PRINTS" id="PR00320">
    <property type="entry name" value="GPROTEINBRPT"/>
</dbReference>
<dbReference type="InterPro" id="IPR015943">
    <property type="entry name" value="WD40/YVTN_repeat-like_dom_sf"/>
</dbReference>
<evidence type="ECO:0000256" key="4">
    <source>
        <dbReference type="ARBA" id="ARBA00023242"/>
    </source>
</evidence>
<dbReference type="Pfam" id="PF25172">
    <property type="entry name" value="Beta-prop_WDR3_2nd"/>
    <property type="match status" value="1"/>
</dbReference>
<dbReference type="InterPro" id="IPR036322">
    <property type="entry name" value="WD40_repeat_dom_sf"/>
</dbReference>
<dbReference type="GO" id="GO:0034388">
    <property type="term" value="C:Pwp2p-containing subcomplex of 90S preribosome"/>
    <property type="evidence" value="ECO:0007669"/>
    <property type="project" value="TreeGrafter"/>
</dbReference>
<evidence type="ECO:0000256" key="5">
    <source>
        <dbReference type="ARBA" id="ARBA00038229"/>
    </source>
</evidence>
<feature type="domain" description="Small-subunit processome Utp12" evidence="8">
    <location>
        <begin position="818"/>
        <end position="920"/>
    </location>
</feature>
<dbReference type="InterPro" id="IPR020472">
    <property type="entry name" value="WD40_PAC1"/>
</dbReference>
<dbReference type="PANTHER" id="PTHR19853">
    <property type="entry name" value="WD REPEAT CONTAINING PROTEIN 3 WDR3"/>
    <property type="match status" value="1"/>
</dbReference>
<dbReference type="SUPFAM" id="SSF50998">
    <property type="entry name" value="Quinoprotein alcohol dehydrogenase-like"/>
    <property type="match status" value="1"/>
</dbReference>
<dbReference type="Pfam" id="PF04003">
    <property type="entry name" value="Utp12"/>
    <property type="match status" value="1"/>
</dbReference>
<reference evidence="9" key="1">
    <citation type="submission" date="2014-03" db="EMBL/GenBank/DDBJ databases">
        <authorList>
            <person name="Casaregola S."/>
        </authorList>
    </citation>
    <scope>NUCLEOTIDE SEQUENCE [LARGE SCALE GENOMIC DNA]</scope>
    <source>
        <strain evidence="9">CLIB 918</strain>
    </source>
</reference>
<evidence type="ECO:0000313" key="9">
    <source>
        <dbReference type="EMBL" id="CDO53022.1"/>
    </source>
</evidence>
<feature type="repeat" description="WD" evidence="6">
    <location>
        <begin position="189"/>
        <end position="211"/>
    </location>
</feature>
<feature type="repeat" description="WD" evidence="6">
    <location>
        <begin position="109"/>
        <end position="142"/>
    </location>
</feature>
<comment type="subcellular location">
    <subcellularLocation>
        <location evidence="1">Nucleus</location>
        <location evidence="1">Nucleolus</location>
    </subcellularLocation>
</comment>
<dbReference type="InterPro" id="IPR007148">
    <property type="entry name" value="SSU_processome_Utp12"/>
</dbReference>
<comment type="caution">
    <text evidence="9">The sequence shown here is derived from an EMBL/GenBank/DDBJ whole genome shotgun (WGS) entry which is preliminary data.</text>
</comment>
<feature type="repeat" description="WD" evidence="6">
    <location>
        <begin position="625"/>
        <end position="657"/>
    </location>
</feature>
<dbReference type="Gene3D" id="2.130.10.10">
    <property type="entry name" value="YVTN repeat-like/Quinoprotein amine dehydrogenase"/>
    <property type="match status" value="5"/>
</dbReference>
<dbReference type="PROSITE" id="PS00678">
    <property type="entry name" value="WD_REPEATS_1"/>
    <property type="match status" value="3"/>
</dbReference>
<keyword evidence="9" id="KW-0687">Ribonucleoprotein</keyword>
<feature type="repeat" description="WD" evidence="6">
    <location>
        <begin position="484"/>
        <end position="525"/>
    </location>
</feature>
<dbReference type="InterPro" id="IPR011047">
    <property type="entry name" value="Quinoprotein_ADH-like_sf"/>
</dbReference>
<protein>
    <submittedName>
        <fullName evidence="9">Similar to Saccharomyces cerevisiae YLR129W DIP2 Nucleolar protein, specifically associated with the U3 snoRNA, part of the large ribonucleoprotein complex known as the small subunit (SSU) processome</fullName>
    </submittedName>
</protein>
<dbReference type="InterPro" id="IPR001680">
    <property type="entry name" value="WD40_rpt"/>
</dbReference>
<evidence type="ECO:0000256" key="2">
    <source>
        <dbReference type="ARBA" id="ARBA00022574"/>
    </source>
</evidence>
<dbReference type="GO" id="GO:0030515">
    <property type="term" value="F:snoRNA binding"/>
    <property type="evidence" value="ECO:0007669"/>
    <property type="project" value="TreeGrafter"/>
</dbReference>
<proteinExistence type="inferred from homology"/>
<evidence type="ECO:0000256" key="3">
    <source>
        <dbReference type="ARBA" id="ARBA00022737"/>
    </source>
</evidence>
<dbReference type="FunFam" id="2.130.10.10:FF:000157">
    <property type="entry name" value="WD repeat domain 3"/>
    <property type="match status" value="1"/>
</dbReference>
<feature type="region of interest" description="Disordered" evidence="7">
    <location>
        <begin position="725"/>
        <end position="747"/>
    </location>
</feature>
<dbReference type="FunFam" id="2.130.10.10:FF:000178">
    <property type="entry name" value="WD repeat domain 3"/>
    <property type="match status" value="1"/>
</dbReference>
<evidence type="ECO:0000256" key="7">
    <source>
        <dbReference type="SAM" id="MobiDB-lite"/>
    </source>
</evidence>
<keyword evidence="3" id="KW-0677">Repeat</keyword>
<keyword evidence="2 6" id="KW-0853">WD repeat</keyword>
<feature type="repeat" description="WD" evidence="6">
    <location>
        <begin position="583"/>
        <end position="624"/>
    </location>
</feature>
<dbReference type="GO" id="GO:0030490">
    <property type="term" value="P:maturation of SSU-rRNA"/>
    <property type="evidence" value="ECO:0007669"/>
    <property type="project" value="TreeGrafter"/>
</dbReference>
<comment type="similarity">
    <text evidence="5">Belongs to the WD repeat WDR3/UTP12 family.</text>
</comment>
<gene>
    <name evidence="9" type="ORF">BN980_GECA04s02991g</name>
</gene>
<dbReference type="EMBL" id="CCBN010000004">
    <property type="protein sequence ID" value="CDO53022.1"/>
    <property type="molecule type" value="Genomic_DNA"/>
</dbReference>
<evidence type="ECO:0000259" key="8">
    <source>
        <dbReference type="Pfam" id="PF04003"/>
    </source>
</evidence>
<dbReference type="Pfam" id="PF25173">
    <property type="entry name" value="Beta-prop_WDR3_1st"/>
    <property type="match status" value="1"/>
</dbReference>
<dbReference type="PANTHER" id="PTHR19853:SF0">
    <property type="entry name" value="WD REPEAT-CONTAINING PROTEIN 3"/>
    <property type="match status" value="1"/>
</dbReference>
<dbReference type="OrthoDB" id="407922at2759"/>
<sequence>MVKSYLRFEQESSFGVVSSKSNLVWLPPKSNTSSGGRVIVGGLEDVLTWDLKTATLLSRWNEGSDNNSSHSISEVTSVAEYQGQMVATGYANGVIKVWDSLSGSLVVSFNGHKSEVTVLKFDATGTRLASGSRDSNIILWDLVGEVGLYRLRSHRDQIVALDFLRGSSKIQTGENGEEEEELDEEENWLLSTGKDGLIKLWDLEAQHCIETHVAHRGEAWGMGFNSTHNIAITSGSGQELKFWSINLNETDGQRVKDIGVINKQSPARGHSILFNKDNKHVAIANADKTVEVFRIRSAEEIKKSVARKLKRRKEKGLNVEPGSEYAISEDDVTEKFILYTNIRLPAKVKSIDWTSSTATHIGLVVSTINNSIETYTISAPLNGKTSKSNGLADYTRQYAIELPGHRTDIRALSISSDDRMVASASNGSLKVWNIRNRNCIRTFECGYALCASFLPGDALILVGTKEGHLSLYDVASSSLIETVEDAHPGSVWSLDVGSDGKTIVTCGSDKTVKFWEIKVAEERVPGTSQKTIKMKLKHARTLELGDEVMSVKLSPDMKLIAASLLDHTVKVFFTDTLKFFLSLYGHKMPVLTMDISYDSKLLVTGSADKNIKIWGLDFGDCHRSIFAHQDPITGVAFEPETHNLFSVGRDKMVKYWDGDKFENIQKLEGHQSDVWSLAVAHSGDFIVTGSHDKSIRVWVRTDEPLFLEEEREKELEELYESNLTKSFDDDNLGPLQRGQGDDLEDSEMANHDDETHVARAGKQTIETLKAGERLMEALDIGKADLELQAEYQETLKKNPKAAMPTRNVILAALNVSAEKYVMDVMARIKAAQLEDALLVLPFDKVITLFVFIDKWAHHRWNIPLVSRVLSVALKIHHKQIVANQIMRPTLESLRGALRAGLELHKNQIGYNIAGLKFLKQNWELHHKKEFIDEKQQREEEDRLTKKRTFTTAAV</sequence>
<dbReference type="GO" id="GO:0032040">
    <property type="term" value="C:small-subunit processome"/>
    <property type="evidence" value="ECO:0007669"/>
    <property type="project" value="TreeGrafter"/>
</dbReference>
<dbReference type="InterPro" id="IPR019775">
    <property type="entry name" value="WD40_repeat_CS"/>
</dbReference>
<dbReference type="SUPFAM" id="SSF50978">
    <property type="entry name" value="WD40 repeat-like"/>
    <property type="match status" value="1"/>
</dbReference>
<dbReference type="PROSITE" id="PS50294">
    <property type="entry name" value="WD_REPEATS_REGION"/>
    <property type="match status" value="6"/>
</dbReference>
<dbReference type="STRING" id="1173061.A0A0J9X889"/>
<keyword evidence="10" id="KW-1185">Reference proteome</keyword>
<accession>A0A0J9X889</accession>
<organism evidence="9 10">
    <name type="scientific">Geotrichum candidum</name>
    <name type="common">Oospora lactis</name>
    <name type="synonym">Dipodascus geotrichum</name>
    <dbReference type="NCBI Taxonomy" id="1173061"/>
    <lineage>
        <taxon>Eukaryota</taxon>
        <taxon>Fungi</taxon>
        <taxon>Dikarya</taxon>
        <taxon>Ascomycota</taxon>
        <taxon>Saccharomycotina</taxon>
        <taxon>Dipodascomycetes</taxon>
        <taxon>Dipodascales</taxon>
        <taxon>Dipodascaceae</taxon>
        <taxon>Geotrichum</taxon>
    </lineage>
</organism>
<evidence type="ECO:0000256" key="6">
    <source>
        <dbReference type="PROSITE-ProRule" id="PRU00221"/>
    </source>
</evidence>